<sequence length="399" mass="46814">MKIASQEKINSILKFVIDTASNYPLLAKTQKFDEVFDIFGFEEELVSENFSYNSPFFKPLKVGKEDKTGIKIYLCKSFINEYSIYNILEKYLLNHGSEKPFLKYKAHKVKHVNYKEYSIYQALDSSEVIYIVNKYEQKIYFVISENINNSIAGFALSRFIKNISRYRLDRKKLLPLHSAAVDYNGNGILVSGNKFAGKTTTLSNLLEIENINFVSNDIISIDEHLNVYGWPQAVSVRFSTIKLNSILKTYLLNNPQLLYPFNEENIHRKYNDYLDMKNDFHKTKIKFTPNEYAEIFNKRLFEKTRIRVLIFPKYDKNISSLKIETLYKEDIISHLDEQIKLDKMFDPWFELDESSSIHNKIKAILTNDILVLKIVQNEKTKNEFVDLIKELHNNGFTIN</sequence>
<proteinExistence type="predicted"/>
<protein>
    <recommendedName>
        <fullName evidence="3">Serine kinase</fullName>
    </recommendedName>
</protein>
<dbReference type="Proteomes" id="UP001175137">
    <property type="component" value="Unassembled WGS sequence"/>
</dbReference>
<accession>A0AAW7NDI4</accession>
<organism evidence="1 2">
    <name type="scientific">Bacillus cereus</name>
    <dbReference type="NCBI Taxonomy" id="1396"/>
    <lineage>
        <taxon>Bacteria</taxon>
        <taxon>Bacillati</taxon>
        <taxon>Bacillota</taxon>
        <taxon>Bacilli</taxon>
        <taxon>Bacillales</taxon>
        <taxon>Bacillaceae</taxon>
        <taxon>Bacillus</taxon>
        <taxon>Bacillus cereus group</taxon>
    </lineage>
</organism>
<evidence type="ECO:0008006" key="3">
    <source>
        <dbReference type="Google" id="ProtNLM"/>
    </source>
</evidence>
<evidence type="ECO:0000313" key="1">
    <source>
        <dbReference type="EMBL" id="MDN4872997.1"/>
    </source>
</evidence>
<comment type="caution">
    <text evidence="1">The sequence shown here is derived from an EMBL/GenBank/DDBJ whole genome shotgun (WGS) entry which is preliminary data.</text>
</comment>
<dbReference type="RefSeq" id="WP_283729687.1">
    <property type="nucleotide sequence ID" value="NZ_CP125992.1"/>
</dbReference>
<dbReference type="InterPro" id="IPR027417">
    <property type="entry name" value="P-loop_NTPase"/>
</dbReference>
<evidence type="ECO:0000313" key="2">
    <source>
        <dbReference type="Proteomes" id="UP001175137"/>
    </source>
</evidence>
<dbReference type="Gene3D" id="3.40.50.300">
    <property type="entry name" value="P-loop containing nucleotide triphosphate hydrolases"/>
    <property type="match status" value="1"/>
</dbReference>
<dbReference type="EMBL" id="JAUIQW010000001">
    <property type="protein sequence ID" value="MDN4872997.1"/>
    <property type="molecule type" value="Genomic_DNA"/>
</dbReference>
<dbReference type="AlphaFoldDB" id="A0AAW7NDI4"/>
<reference evidence="1" key="1">
    <citation type="submission" date="2023-07" db="EMBL/GenBank/DDBJ databases">
        <title>Complete genome sequence of Bacillus cereus SRCM126073 isolated from soil.</title>
        <authorList>
            <person name="Yang H.-G."/>
            <person name="Ryu M.-S."/>
            <person name="Ha G.-S."/>
            <person name="Yang H.-J."/>
            <person name="Jeong D.-Y."/>
        </authorList>
    </citation>
    <scope>NUCLEOTIDE SEQUENCE</scope>
    <source>
        <strain evidence="1">SRCM126073</strain>
    </source>
</reference>
<name>A0AAW7NDI4_BACCE</name>
<gene>
    <name evidence="1" type="ORF">QYM23_09020</name>
</gene>